<name>A0A3M7PTM2_BRAPC</name>
<gene>
    <name evidence="1" type="ORF">BpHYR1_014556</name>
</gene>
<dbReference type="AlphaFoldDB" id="A0A3M7PTM2"/>
<reference evidence="1 2" key="1">
    <citation type="journal article" date="2018" name="Sci. Rep.">
        <title>Genomic signatures of local adaptation to the degree of environmental predictability in rotifers.</title>
        <authorList>
            <person name="Franch-Gras L."/>
            <person name="Hahn C."/>
            <person name="Garcia-Roger E.M."/>
            <person name="Carmona M.J."/>
            <person name="Serra M."/>
            <person name="Gomez A."/>
        </authorList>
    </citation>
    <scope>NUCLEOTIDE SEQUENCE [LARGE SCALE GENOMIC DNA]</scope>
    <source>
        <strain evidence="1">HYR1</strain>
    </source>
</reference>
<evidence type="ECO:0000313" key="2">
    <source>
        <dbReference type="Proteomes" id="UP000276133"/>
    </source>
</evidence>
<accession>A0A3M7PTM2</accession>
<keyword evidence="2" id="KW-1185">Reference proteome</keyword>
<dbReference type="EMBL" id="REGN01008913">
    <property type="protein sequence ID" value="RNA02373.1"/>
    <property type="molecule type" value="Genomic_DNA"/>
</dbReference>
<protein>
    <submittedName>
        <fullName evidence="1">Uncharacterized protein</fullName>
    </submittedName>
</protein>
<sequence length="61" mass="7079">MTQIVLGQKFAGPKYWLLRAISARSNTPNDKSNCDQLFRAAHLMCFESNTKYKRAPREIDF</sequence>
<dbReference type="Proteomes" id="UP000276133">
    <property type="component" value="Unassembled WGS sequence"/>
</dbReference>
<organism evidence="1 2">
    <name type="scientific">Brachionus plicatilis</name>
    <name type="common">Marine rotifer</name>
    <name type="synonym">Brachionus muelleri</name>
    <dbReference type="NCBI Taxonomy" id="10195"/>
    <lineage>
        <taxon>Eukaryota</taxon>
        <taxon>Metazoa</taxon>
        <taxon>Spiralia</taxon>
        <taxon>Gnathifera</taxon>
        <taxon>Rotifera</taxon>
        <taxon>Eurotatoria</taxon>
        <taxon>Monogononta</taxon>
        <taxon>Pseudotrocha</taxon>
        <taxon>Ploima</taxon>
        <taxon>Brachionidae</taxon>
        <taxon>Brachionus</taxon>
    </lineage>
</organism>
<proteinExistence type="predicted"/>
<evidence type="ECO:0000313" key="1">
    <source>
        <dbReference type="EMBL" id="RNA02373.1"/>
    </source>
</evidence>
<comment type="caution">
    <text evidence="1">The sequence shown here is derived from an EMBL/GenBank/DDBJ whole genome shotgun (WGS) entry which is preliminary data.</text>
</comment>